<gene>
    <name evidence="1" type="ORF">BCR37DRAFT_378695</name>
</gene>
<dbReference type="AlphaFoldDB" id="A0A1Y2FIH3"/>
<evidence type="ECO:0000313" key="2">
    <source>
        <dbReference type="Proteomes" id="UP000193685"/>
    </source>
</evidence>
<sequence length="68" mass="7866">MQEMIRVLEFCSIPLIQAFSPRRSRNQLSSLKVASQQIRPTTNPWLYLTASLSLLIHYAESNAFKRTI</sequence>
<accession>A0A1Y2FIH3</accession>
<dbReference type="GeneID" id="63785701"/>
<reference evidence="1 2" key="1">
    <citation type="submission" date="2016-07" db="EMBL/GenBank/DDBJ databases">
        <title>Pervasive Adenine N6-methylation of Active Genes in Fungi.</title>
        <authorList>
            <consortium name="DOE Joint Genome Institute"/>
            <person name="Mondo S.J."/>
            <person name="Dannebaum R.O."/>
            <person name="Kuo R.C."/>
            <person name="Labutti K."/>
            <person name="Haridas S."/>
            <person name="Kuo A."/>
            <person name="Salamov A."/>
            <person name="Ahrendt S.R."/>
            <person name="Lipzen A."/>
            <person name="Sullivan W."/>
            <person name="Andreopoulos W.B."/>
            <person name="Clum A."/>
            <person name="Lindquist E."/>
            <person name="Daum C."/>
            <person name="Ramamoorthy G.K."/>
            <person name="Gryganskyi A."/>
            <person name="Culley D."/>
            <person name="Magnuson J.K."/>
            <person name="James T.Y."/>
            <person name="O'Malley M.A."/>
            <person name="Stajich J.E."/>
            <person name="Spatafora J.W."/>
            <person name="Visel A."/>
            <person name="Grigoriev I.V."/>
        </authorList>
    </citation>
    <scope>NUCLEOTIDE SEQUENCE [LARGE SCALE GENOMIC DNA]</scope>
    <source>
        <strain evidence="1 2">12-1054</strain>
    </source>
</reference>
<keyword evidence="2" id="KW-1185">Reference proteome</keyword>
<dbReference type="EMBL" id="MCFI01000007">
    <property type="protein sequence ID" value="ORY83723.1"/>
    <property type="molecule type" value="Genomic_DNA"/>
</dbReference>
<protein>
    <submittedName>
        <fullName evidence="1">Uncharacterized protein</fullName>
    </submittedName>
</protein>
<name>A0A1Y2FIH3_PROLT</name>
<dbReference type="Proteomes" id="UP000193685">
    <property type="component" value="Unassembled WGS sequence"/>
</dbReference>
<organism evidence="1 2">
    <name type="scientific">Protomyces lactucae-debilis</name>
    <dbReference type="NCBI Taxonomy" id="2754530"/>
    <lineage>
        <taxon>Eukaryota</taxon>
        <taxon>Fungi</taxon>
        <taxon>Dikarya</taxon>
        <taxon>Ascomycota</taxon>
        <taxon>Taphrinomycotina</taxon>
        <taxon>Taphrinomycetes</taxon>
        <taxon>Taphrinales</taxon>
        <taxon>Protomycetaceae</taxon>
        <taxon>Protomyces</taxon>
    </lineage>
</organism>
<proteinExistence type="predicted"/>
<dbReference type="RefSeq" id="XP_040726018.1">
    <property type="nucleotide sequence ID" value="XM_040869102.1"/>
</dbReference>
<evidence type="ECO:0000313" key="1">
    <source>
        <dbReference type="EMBL" id="ORY83723.1"/>
    </source>
</evidence>
<comment type="caution">
    <text evidence="1">The sequence shown here is derived from an EMBL/GenBank/DDBJ whole genome shotgun (WGS) entry which is preliminary data.</text>
</comment>